<comment type="similarity">
    <text evidence="1">Belongs to the ABC transporter superfamily.</text>
</comment>
<dbReference type="Gene3D" id="3.40.50.300">
    <property type="entry name" value="P-loop containing nucleotide triphosphate hydrolases"/>
    <property type="match status" value="1"/>
</dbReference>
<keyword evidence="3" id="KW-0449">Lipoprotein</keyword>
<dbReference type="Proteomes" id="UP001225356">
    <property type="component" value="Unassembled WGS sequence"/>
</dbReference>
<protein>
    <submittedName>
        <fullName evidence="3">ABC-type lipoprotein export system ATPase subunit</fullName>
    </submittedName>
</protein>
<dbReference type="InterPro" id="IPR015854">
    <property type="entry name" value="ABC_transpr_LolD-like"/>
</dbReference>
<organism evidence="3 4">
    <name type="scientific">Streptosporangium lutulentum</name>
    <dbReference type="NCBI Taxonomy" id="1461250"/>
    <lineage>
        <taxon>Bacteria</taxon>
        <taxon>Bacillati</taxon>
        <taxon>Actinomycetota</taxon>
        <taxon>Actinomycetes</taxon>
        <taxon>Streptosporangiales</taxon>
        <taxon>Streptosporangiaceae</taxon>
        <taxon>Streptosporangium</taxon>
    </lineage>
</organism>
<evidence type="ECO:0000259" key="2">
    <source>
        <dbReference type="Pfam" id="PF00005"/>
    </source>
</evidence>
<dbReference type="SUPFAM" id="SSF52540">
    <property type="entry name" value="P-loop containing nucleoside triphosphate hydrolases"/>
    <property type="match status" value="1"/>
</dbReference>
<evidence type="ECO:0000313" key="4">
    <source>
        <dbReference type="Proteomes" id="UP001225356"/>
    </source>
</evidence>
<feature type="domain" description="ABC transporter" evidence="2">
    <location>
        <begin position="2"/>
        <end position="117"/>
    </location>
</feature>
<gene>
    <name evidence="3" type="ORF">J2853_006783</name>
</gene>
<dbReference type="EMBL" id="JAUSQU010000001">
    <property type="protein sequence ID" value="MDP9847572.1"/>
    <property type="molecule type" value="Genomic_DNA"/>
</dbReference>
<dbReference type="PANTHER" id="PTHR24220:SF689">
    <property type="entry name" value="LIPOPROTEIN-RELEASING SYSTEM ATP-BINDING PROTEIN LOLD"/>
    <property type="match status" value="1"/>
</dbReference>
<reference evidence="3 4" key="1">
    <citation type="submission" date="2023-07" db="EMBL/GenBank/DDBJ databases">
        <title>Sequencing the genomes of 1000 actinobacteria strains.</title>
        <authorList>
            <person name="Klenk H.-P."/>
        </authorList>
    </citation>
    <scope>NUCLEOTIDE SEQUENCE [LARGE SCALE GENOMIC DNA]</scope>
    <source>
        <strain evidence="3 4">DSM 46740</strain>
    </source>
</reference>
<comment type="caution">
    <text evidence="3">The sequence shown here is derived from an EMBL/GenBank/DDBJ whole genome shotgun (WGS) entry which is preliminary data.</text>
</comment>
<evidence type="ECO:0000256" key="1">
    <source>
        <dbReference type="ARBA" id="ARBA00005417"/>
    </source>
</evidence>
<name>A0ABT9QLD6_9ACTN</name>
<accession>A0ABT9QLD6</accession>
<dbReference type="PANTHER" id="PTHR24220">
    <property type="entry name" value="IMPORT ATP-BINDING PROTEIN"/>
    <property type="match status" value="1"/>
</dbReference>
<keyword evidence="4" id="KW-1185">Reference proteome</keyword>
<evidence type="ECO:0000313" key="3">
    <source>
        <dbReference type="EMBL" id="MDP9847572.1"/>
    </source>
</evidence>
<dbReference type="InterPro" id="IPR027417">
    <property type="entry name" value="P-loop_NTPase"/>
</dbReference>
<dbReference type="Pfam" id="PF00005">
    <property type="entry name" value="ABC_tran"/>
    <property type="match status" value="1"/>
</dbReference>
<dbReference type="InterPro" id="IPR003439">
    <property type="entry name" value="ABC_transporter-like_ATP-bd"/>
</dbReference>
<proteinExistence type="inferred from homology"/>
<sequence length="172" mass="18684">MGLTAPDDGAIYVAGENILKLPKRRLAEHRREYIGMVFQFGELLPELSPVENVAIAALLAGQPRRNAYHNAEALLRDLGVPVSGTPTGLLSGGERQRTAVARALITEPVLLLADEPTGALDQQARESVAELLFTVPRVRDCALLVVTHDEAVARRADRRFDLRGGNLAETRS</sequence>